<dbReference type="SUPFAM" id="SSF75516">
    <property type="entry name" value="Pheromone-binding domain of LuxR-like quorum-sensing transcription factors"/>
    <property type="match status" value="1"/>
</dbReference>
<sequence>MKSGLADAAMQVVLELERASMLSLIEDAVRVFAKRFGYDRFVLFSVAPSRDDLVDRIFWVEGNWWEDGQTVDAKTYVRRCPVTRHILEVREPFFWTKTHCVTGDSYRVVRRPIGPGPHGLQVPVFGPQGLEGAMSLGGDKIDSSPDARLVLAMVATAAFNAAHRLLEAPHTEGVRQLSVREREVLTWTAAGRRHADIAATLGLSERTVENHLRAARRRLGVATTAQAIKIAMRNGDLGDSRDQHDG</sequence>
<dbReference type="InterPro" id="IPR019941">
    <property type="entry name" value="Tscrpt_reg_LuxR_HchA-assoc"/>
</dbReference>
<reference evidence="5 6" key="1">
    <citation type="submission" date="2023-11" db="EMBL/GenBank/DDBJ databases">
        <title>Draft genomes analysis of Pseudomonas asiatica isolated from milk, feces and farm soil of cows suffering from clinical mastitis.</title>
        <authorList>
            <person name="Rahman T."/>
            <person name="Das Z.C."/>
            <person name="Hoque M.N."/>
        </authorList>
    </citation>
    <scope>NUCLEOTIDE SEQUENCE [LARGE SCALE GENOMIC DNA]</scope>
    <source>
        <strain evidence="5 6">2F2</strain>
    </source>
</reference>
<accession>A0ABU5KT43</accession>
<dbReference type="Gene3D" id="3.30.450.80">
    <property type="entry name" value="Transcription factor LuxR-like, autoinducer-binding domain"/>
    <property type="match status" value="1"/>
</dbReference>
<evidence type="ECO:0000313" key="5">
    <source>
        <dbReference type="EMBL" id="MDZ5737032.1"/>
    </source>
</evidence>
<evidence type="ECO:0000313" key="6">
    <source>
        <dbReference type="Proteomes" id="UP001292116"/>
    </source>
</evidence>
<dbReference type="InterPro" id="IPR036388">
    <property type="entry name" value="WH-like_DNA-bd_sf"/>
</dbReference>
<evidence type="ECO:0000256" key="1">
    <source>
        <dbReference type="ARBA" id="ARBA00023015"/>
    </source>
</evidence>
<dbReference type="PANTHER" id="PTHR44688:SF16">
    <property type="entry name" value="DNA-BINDING TRANSCRIPTIONAL ACTIVATOR DEVR_DOSR"/>
    <property type="match status" value="1"/>
</dbReference>
<dbReference type="NCBIfam" id="TIGR03541">
    <property type="entry name" value="reg_near_HchA"/>
    <property type="match status" value="1"/>
</dbReference>
<comment type="caution">
    <text evidence="5">The sequence shown here is derived from an EMBL/GenBank/DDBJ whole genome shotgun (WGS) entry which is preliminary data.</text>
</comment>
<dbReference type="PRINTS" id="PR00038">
    <property type="entry name" value="HTHLUXR"/>
</dbReference>
<dbReference type="Gene3D" id="1.10.10.10">
    <property type="entry name" value="Winged helix-like DNA-binding domain superfamily/Winged helix DNA-binding domain"/>
    <property type="match status" value="1"/>
</dbReference>
<dbReference type="SMART" id="SM00421">
    <property type="entry name" value="HTH_LUXR"/>
    <property type="match status" value="1"/>
</dbReference>
<gene>
    <name evidence="5" type="ORF">SOW75_02435</name>
</gene>
<evidence type="ECO:0000256" key="3">
    <source>
        <dbReference type="ARBA" id="ARBA00023163"/>
    </source>
</evidence>
<proteinExistence type="predicted"/>
<dbReference type="Pfam" id="PF00196">
    <property type="entry name" value="GerE"/>
    <property type="match status" value="1"/>
</dbReference>
<keyword evidence="1" id="KW-0805">Transcription regulation</keyword>
<dbReference type="RefSeq" id="WP_322490737.1">
    <property type="nucleotide sequence ID" value="NZ_JAXUBM010000002.1"/>
</dbReference>
<keyword evidence="2" id="KW-0238">DNA-binding</keyword>
<keyword evidence="3" id="KW-0804">Transcription</keyword>
<protein>
    <submittedName>
        <fullName evidence="5">LuxR C-terminal-related transcriptional regulator</fullName>
    </submittedName>
</protein>
<dbReference type="InterPro" id="IPR016032">
    <property type="entry name" value="Sig_transdc_resp-reg_C-effctor"/>
</dbReference>
<dbReference type="InterPro" id="IPR036693">
    <property type="entry name" value="TF_LuxR_autoind-bd_dom_sf"/>
</dbReference>
<dbReference type="InterPro" id="IPR005143">
    <property type="entry name" value="TF_LuxR_autoind-bd_dom"/>
</dbReference>
<dbReference type="PROSITE" id="PS50043">
    <property type="entry name" value="HTH_LUXR_2"/>
    <property type="match status" value="1"/>
</dbReference>
<keyword evidence="6" id="KW-1185">Reference proteome</keyword>
<dbReference type="CDD" id="cd06170">
    <property type="entry name" value="LuxR_C_like"/>
    <property type="match status" value="1"/>
</dbReference>
<name>A0ABU5KT43_9PSED</name>
<dbReference type="SUPFAM" id="SSF46894">
    <property type="entry name" value="C-terminal effector domain of the bipartite response regulators"/>
    <property type="match status" value="1"/>
</dbReference>
<evidence type="ECO:0000256" key="2">
    <source>
        <dbReference type="ARBA" id="ARBA00023125"/>
    </source>
</evidence>
<organism evidence="5 6">
    <name type="scientific">Pseudomonas asiatica</name>
    <dbReference type="NCBI Taxonomy" id="2219225"/>
    <lineage>
        <taxon>Bacteria</taxon>
        <taxon>Pseudomonadati</taxon>
        <taxon>Pseudomonadota</taxon>
        <taxon>Gammaproteobacteria</taxon>
        <taxon>Pseudomonadales</taxon>
        <taxon>Pseudomonadaceae</taxon>
        <taxon>Pseudomonas</taxon>
    </lineage>
</organism>
<dbReference type="EMBL" id="JAXUBM010000002">
    <property type="protein sequence ID" value="MDZ5737032.1"/>
    <property type="molecule type" value="Genomic_DNA"/>
</dbReference>
<dbReference type="Pfam" id="PF03472">
    <property type="entry name" value="Autoind_bind"/>
    <property type="match status" value="1"/>
</dbReference>
<dbReference type="PANTHER" id="PTHR44688">
    <property type="entry name" value="DNA-BINDING TRANSCRIPTIONAL ACTIVATOR DEVR_DOSR"/>
    <property type="match status" value="1"/>
</dbReference>
<dbReference type="Proteomes" id="UP001292116">
    <property type="component" value="Unassembled WGS sequence"/>
</dbReference>
<evidence type="ECO:0000259" key="4">
    <source>
        <dbReference type="PROSITE" id="PS50043"/>
    </source>
</evidence>
<feature type="domain" description="HTH luxR-type" evidence="4">
    <location>
        <begin position="170"/>
        <end position="235"/>
    </location>
</feature>
<dbReference type="InterPro" id="IPR000792">
    <property type="entry name" value="Tscrpt_reg_LuxR_C"/>
</dbReference>